<evidence type="ECO:0000313" key="2">
    <source>
        <dbReference type="Proteomes" id="UP001589798"/>
    </source>
</evidence>
<evidence type="ECO:0000313" key="1">
    <source>
        <dbReference type="EMBL" id="MFC0206404.1"/>
    </source>
</evidence>
<organism evidence="1 2">
    <name type="scientific">Novosphingobium soli</name>
    <dbReference type="NCBI Taxonomy" id="574956"/>
    <lineage>
        <taxon>Bacteria</taxon>
        <taxon>Pseudomonadati</taxon>
        <taxon>Pseudomonadota</taxon>
        <taxon>Alphaproteobacteria</taxon>
        <taxon>Sphingomonadales</taxon>
        <taxon>Sphingomonadaceae</taxon>
        <taxon>Novosphingobium</taxon>
    </lineage>
</organism>
<accession>A0ABV6D183</accession>
<dbReference type="RefSeq" id="WP_379489024.1">
    <property type="nucleotide sequence ID" value="NZ_JBHLWK010000027.1"/>
</dbReference>
<dbReference type="EMBL" id="JBHLWK010000027">
    <property type="protein sequence ID" value="MFC0206404.1"/>
    <property type="molecule type" value="Genomic_DNA"/>
</dbReference>
<proteinExistence type="predicted"/>
<sequence>MRFLYLEPATDWTDQTVEERLRLCAETLHAHQLMKPRHFNQAITGIGRRADRQRALRSRNRICAAVREGGAA</sequence>
<keyword evidence="2" id="KW-1185">Reference proteome</keyword>
<protein>
    <submittedName>
        <fullName evidence="1">Uncharacterized protein</fullName>
    </submittedName>
</protein>
<reference evidence="1 2" key="1">
    <citation type="submission" date="2024-09" db="EMBL/GenBank/DDBJ databases">
        <authorList>
            <person name="Sun Q."/>
            <person name="Mori K."/>
        </authorList>
    </citation>
    <scope>NUCLEOTIDE SEQUENCE [LARGE SCALE GENOMIC DNA]</scope>
    <source>
        <strain evidence="1 2">CCM 7706</strain>
    </source>
</reference>
<dbReference type="Proteomes" id="UP001589798">
    <property type="component" value="Unassembled WGS sequence"/>
</dbReference>
<name>A0ABV6D183_9SPHN</name>
<comment type="caution">
    <text evidence="1">The sequence shown here is derived from an EMBL/GenBank/DDBJ whole genome shotgun (WGS) entry which is preliminary data.</text>
</comment>
<gene>
    <name evidence="1" type="ORF">ACFFJC_19235</name>
</gene>